<dbReference type="PROSITE" id="PS50949">
    <property type="entry name" value="HTH_GNTR"/>
    <property type="match status" value="1"/>
</dbReference>
<evidence type="ECO:0000313" key="5">
    <source>
        <dbReference type="EMBL" id="MCY7007797.1"/>
    </source>
</evidence>
<dbReference type="Pfam" id="PF00392">
    <property type="entry name" value="GntR"/>
    <property type="match status" value="1"/>
</dbReference>
<evidence type="ECO:0000313" key="6">
    <source>
        <dbReference type="Proteomes" id="UP001062738"/>
    </source>
</evidence>
<dbReference type="EMBL" id="JAOXXL010000007">
    <property type="protein sequence ID" value="MCY7007797.1"/>
    <property type="molecule type" value="Genomic_DNA"/>
</dbReference>
<keyword evidence="1" id="KW-0805">Transcription regulation</keyword>
<gene>
    <name evidence="5" type="ORF">OCK72_03900</name>
</gene>
<dbReference type="Gene3D" id="1.10.10.10">
    <property type="entry name" value="Winged helix-like DNA-binding domain superfamily/Winged helix DNA-binding domain"/>
    <property type="match status" value="1"/>
</dbReference>
<feature type="domain" description="HTH gntR-type" evidence="4">
    <location>
        <begin position="6"/>
        <end position="73"/>
    </location>
</feature>
<comment type="caution">
    <text evidence="5">The sequence shown here is derived from an EMBL/GenBank/DDBJ whole genome shotgun (WGS) entry which is preliminary data.</text>
</comment>
<organism evidence="5 6">
    <name type="scientific">Fusobacterium simiae</name>
    <dbReference type="NCBI Taxonomy" id="855"/>
    <lineage>
        <taxon>Bacteria</taxon>
        <taxon>Fusobacteriati</taxon>
        <taxon>Fusobacteriota</taxon>
        <taxon>Fusobacteriia</taxon>
        <taxon>Fusobacteriales</taxon>
        <taxon>Fusobacteriaceae</taxon>
        <taxon>Fusobacterium</taxon>
    </lineage>
</organism>
<dbReference type="RefSeq" id="WP_195339818.1">
    <property type="nucleotide sequence ID" value="NZ_JAOXXL010000007.1"/>
</dbReference>
<accession>A0ABT4DGR7</accession>
<dbReference type="CDD" id="cd07377">
    <property type="entry name" value="WHTH_GntR"/>
    <property type="match status" value="1"/>
</dbReference>
<dbReference type="Gene3D" id="1.20.120.530">
    <property type="entry name" value="GntR ligand-binding domain-like"/>
    <property type="match status" value="1"/>
</dbReference>
<keyword evidence="2" id="KW-0238">DNA-binding</keyword>
<dbReference type="SUPFAM" id="SSF46785">
    <property type="entry name" value="Winged helix' DNA-binding domain"/>
    <property type="match status" value="1"/>
</dbReference>
<dbReference type="PANTHER" id="PTHR43537">
    <property type="entry name" value="TRANSCRIPTIONAL REGULATOR, GNTR FAMILY"/>
    <property type="match status" value="1"/>
</dbReference>
<dbReference type="SUPFAM" id="SSF48008">
    <property type="entry name" value="GntR ligand-binding domain-like"/>
    <property type="match status" value="1"/>
</dbReference>
<dbReference type="InterPro" id="IPR000524">
    <property type="entry name" value="Tscrpt_reg_HTH_GntR"/>
</dbReference>
<protein>
    <submittedName>
        <fullName evidence="5">GntR family transcriptional regulator</fullName>
    </submittedName>
</protein>
<evidence type="ECO:0000256" key="2">
    <source>
        <dbReference type="ARBA" id="ARBA00023125"/>
    </source>
</evidence>
<dbReference type="InterPro" id="IPR036390">
    <property type="entry name" value="WH_DNA-bd_sf"/>
</dbReference>
<evidence type="ECO:0000256" key="1">
    <source>
        <dbReference type="ARBA" id="ARBA00023015"/>
    </source>
</evidence>
<proteinExistence type="predicted"/>
<dbReference type="Pfam" id="PF07729">
    <property type="entry name" value="FCD"/>
    <property type="match status" value="1"/>
</dbReference>
<dbReference type="SMART" id="SM00345">
    <property type="entry name" value="HTH_GNTR"/>
    <property type="match status" value="1"/>
</dbReference>
<sequence>MVKNRKNISDNVYEAIREHLLSQELNFGDKIVELDYCQKLNVSRTPLREAIKQLEIEGIIERAPNGRIKVMSMDEKRIDEIFQIRIALEDIIFNNLSKNNEFIPKLEANLKLTEFQIKSKNWNEARKLFSEFNKILYSHSGLEFTIKILKYYNFILEKLRYNSLKRDTRIVEAYQEHLILLEYFKNNDIENAKIFNKEHLLRSKESIMSFYKQKYKNFNKKDS</sequence>
<dbReference type="InterPro" id="IPR036388">
    <property type="entry name" value="WH-like_DNA-bd_sf"/>
</dbReference>
<dbReference type="PANTHER" id="PTHR43537:SF24">
    <property type="entry name" value="GLUCONATE OPERON TRANSCRIPTIONAL REPRESSOR"/>
    <property type="match status" value="1"/>
</dbReference>
<dbReference type="Proteomes" id="UP001062738">
    <property type="component" value="Unassembled WGS sequence"/>
</dbReference>
<keyword evidence="3" id="KW-0804">Transcription</keyword>
<dbReference type="InterPro" id="IPR011711">
    <property type="entry name" value="GntR_C"/>
</dbReference>
<keyword evidence="6" id="KW-1185">Reference proteome</keyword>
<dbReference type="InterPro" id="IPR008920">
    <property type="entry name" value="TF_FadR/GntR_C"/>
</dbReference>
<name>A0ABT4DGR7_FUSSI</name>
<reference evidence="5" key="1">
    <citation type="submission" date="2022-09" db="EMBL/GenBank/DDBJ databases">
        <authorList>
            <person name="Zoaiter M."/>
        </authorList>
    </citation>
    <scope>NUCLEOTIDE SEQUENCE</scope>
    <source>
        <strain evidence="5">DSM 19848</strain>
    </source>
</reference>
<evidence type="ECO:0000256" key="3">
    <source>
        <dbReference type="ARBA" id="ARBA00023163"/>
    </source>
</evidence>
<evidence type="ECO:0000259" key="4">
    <source>
        <dbReference type="PROSITE" id="PS50949"/>
    </source>
</evidence>